<keyword evidence="4" id="KW-1133">Transmembrane helix</keyword>
<keyword evidence="7" id="KW-1185">Reference proteome</keyword>
<dbReference type="Gene3D" id="1.10.10.10">
    <property type="entry name" value="Winged helix-like DNA-binding domain superfamily/Winged helix DNA-binding domain"/>
    <property type="match status" value="1"/>
</dbReference>
<evidence type="ECO:0000256" key="3">
    <source>
        <dbReference type="PROSITE-ProRule" id="PRU01091"/>
    </source>
</evidence>
<dbReference type="SUPFAM" id="SSF63825">
    <property type="entry name" value="YWTD domain"/>
    <property type="match status" value="1"/>
</dbReference>
<dbReference type="CDD" id="cd00383">
    <property type="entry name" value="trans_reg_C"/>
    <property type="match status" value="1"/>
</dbReference>
<gene>
    <name evidence="6" type="primary">tolB_5</name>
    <name evidence="6" type="ORF">PSECIP111854_02330</name>
</gene>
<dbReference type="InterPro" id="IPR011659">
    <property type="entry name" value="WD40"/>
</dbReference>
<dbReference type="Gene3D" id="2.120.10.30">
    <property type="entry name" value="TolB, C-terminal domain"/>
    <property type="match status" value="2"/>
</dbReference>
<evidence type="ECO:0000256" key="2">
    <source>
        <dbReference type="ARBA" id="ARBA00023125"/>
    </source>
</evidence>
<dbReference type="Proteomes" id="UP001152467">
    <property type="component" value="Unassembled WGS sequence"/>
</dbReference>
<proteinExistence type="inferred from homology"/>
<name>A0A9W4VS31_9GAMM</name>
<dbReference type="PANTHER" id="PTHR36842">
    <property type="entry name" value="PROTEIN TOLB HOMOLOG"/>
    <property type="match status" value="1"/>
</dbReference>
<dbReference type="GO" id="GO:0003677">
    <property type="term" value="F:DNA binding"/>
    <property type="evidence" value="ECO:0007669"/>
    <property type="project" value="UniProtKB-UniRule"/>
</dbReference>
<evidence type="ECO:0000313" key="6">
    <source>
        <dbReference type="EMBL" id="CAH9059085.1"/>
    </source>
</evidence>
<dbReference type="SUPFAM" id="SSF69304">
    <property type="entry name" value="Tricorn protease N-terminal domain"/>
    <property type="match status" value="1"/>
</dbReference>
<dbReference type="GO" id="GO:0000160">
    <property type="term" value="P:phosphorelay signal transduction system"/>
    <property type="evidence" value="ECO:0007669"/>
    <property type="project" value="InterPro"/>
</dbReference>
<dbReference type="InterPro" id="IPR016032">
    <property type="entry name" value="Sig_transdc_resp-reg_C-effctor"/>
</dbReference>
<dbReference type="SMART" id="SM00862">
    <property type="entry name" value="Trans_reg_C"/>
    <property type="match status" value="1"/>
</dbReference>
<feature type="DNA-binding region" description="OmpR/PhoB-type" evidence="3">
    <location>
        <begin position="4"/>
        <end position="102"/>
    </location>
</feature>
<evidence type="ECO:0000256" key="1">
    <source>
        <dbReference type="ARBA" id="ARBA00009820"/>
    </source>
</evidence>
<dbReference type="RefSeq" id="WP_261626468.1">
    <property type="nucleotide sequence ID" value="NZ_CAMAPC010000008.1"/>
</dbReference>
<evidence type="ECO:0000256" key="4">
    <source>
        <dbReference type="SAM" id="Phobius"/>
    </source>
</evidence>
<dbReference type="InterPro" id="IPR001867">
    <property type="entry name" value="OmpR/PhoB-type_DNA-bd"/>
</dbReference>
<dbReference type="AlphaFoldDB" id="A0A9W4VS31"/>
<feature type="transmembrane region" description="Helical" evidence="4">
    <location>
        <begin position="129"/>
        <end position="147"/>
    </location>
</feature>
<evidence type="ECO:0000259" key="5">
    <source>
        <dbReference type="PROSITE" id="PS51755"/>
    </source>
</evidence>
<dbReference type="Pfam" id="PF07676">
    <property type="entry name" value="PD40"/>
    <property type="match status" value="1"/>
</dbReference>
<keyword evidence="4" id="KW-0812">Transmembrane</keyword>
<comment type="caution">
    <text evidence="6">The sequence shown here is derived from an EMBL/GenBank/DDBJ whole genome shotgun (WGS) entry which is preliminary data.</text>
</comment>
<evidence type="ECO:0000313" key="7">
    <source>
        <dbReference type="Proteomes" id="UP001152467"/>
    </source>
</evidence>
<accession>A0A9W4VS31</accession>
<dbReference type="Pfam" id="PF00486">
    <property type="entry name" value="Trans_reg_C"/>
    <property type="match status" value="1"/>
</dbReference>
<dbReference type="EMBL" id="CAMAPC010000008">
    <property type="protein sequence ID" value="CAH9059085.1"/>
    <property type="molecule type" value="Genomic_DNA"/>
</dbReference>
<dbReference type="InterPro" id="IPR036388">
    <property type="entry name" value="WH-like_DNA-bd_sf"/>
</dbReference>
<organism evidence="6 7">
    <name type="scientific">Pseudoalteromonas holothuriae</name>
    <dbReference type="NCBI Taxonomy" id="2963714"/>
    <lineage>
        <taxon>Bacteria</taxon>
        <taxon>Pseudomonadati</taxon>
        <taxon>Pseudomonadota</taxon>
        <taxon>Gammaproteobacteria</taxon>
        <taxon>Alteromonadales</taxon>
        <taxon>Pseudoalteromonadaceae</taxon>
        <taxon>Pseudoalteromonas</taxon>
    </lineage>
</organism>
<comment type="similarity">
    <text evidence="1">Belongs to the TolB family.</text>
</comment>
<dbReference type="SUPFAM" id="SSF46894">
    <property type="entry name" value="C-terminal effector domain of the bipartite response regulators"/>
    <property type="match status" value="1"/>
</dbReference>
<dbReference type="PROSITE" id="PS51755">
    <property type="entry name" value="OMPR_PHOB"/>
    <property type="match status" value="1"/>
</dbReference>
<reference evidence="6" key="1">
    <citation type="submission" date="2022-07" db="EMBL/GenBank/DDBJ databases">
        <authorList>
            <person name="Criscuolo A."/>
        </authorList>
    </citation>
    <scope>NUCLEOTIDE SEQUENCE</scope>
    <source>
        <strain evidence="6">CIP111854</strain>
    </source>
</reference>
<protein>
    <submittedName>
        <fullName evidence="6">Tol-Pal system protein TolB</fullName>
    </submittedName>
</protein>
<keyword evidence="4" id="KW-0472">Membrane</keyword>
<dbReference type="GO" id="GO:0006355">
    <property type="term" value="P:regulation of DNA-templated transcription"/>
    <property type="evidence" value="ECO:0007669"/>
    <property type="project" value="InterPro"/>
</dbReference>
<feature type="domain" description="OmpR/PhoB-type" evidence="5">
    <location>
        <begin position="4"/>
        <end position="102"/>
    </location>
</feature>
<sequence length="701" mass="78937">MTHSHIFFINEFKIDLSRCVIIHANKHTKVEPKVLKVLQVLAQNQQQVVTHQVLMEQVWQGSEVVPNALQRCIAILRKTLNDDAKAPSIIATHPKIGYSLMAQVKWQDDDNEHARSNHHIASISNAKGLLVPSALLLILAVLAFVFWPNSHPAAYTNITALTQSDAHESDAVFSPNAQYVVFNRYAGACKSHIWAKELSTKKETQLTAIAGQFGALSFTPDGRELVFTTHNACDKKQPVAQPSTKETLQTCWAIATLDFAKAFGTPQTPQHRYQCQTNRLQTPKALGNHQYAFLRLDNKHNQLMHYNDLNKSLKALYSNDSDTIYHFDYHEQLQMFALFSQNNNAEHQLTLLNKAGQVQQQTVLPSSHWQKHDQLLTGNFAQNGKYLLAANNGKLYKITFDGQITHIPSPSHNLVSVTQHPNKRELLAVQGTKDIDIANINLNSQTLQIVKPELNTVATPYPSLARTHAQERLARFQPNGHHIAFISNRNDLDTLWLWHPSNLQPLALSNNTNAVNNYSWSPDGSHLAWASNGTLTISNLKGKHKAVNTRQPIYVVLDWFQKDKLLVLSSSHKPRMLHQLDLKHNTLIPYPIHNAANAWAQQNQLIYTTTQGAVFSRSLIPSKTGSQPLHNLNAKALVVTNEHIYSVDKTTFALNQYTPNGTFIKTLKALKPTAWKITDIKNQQLLLEQFIAIEQEVVVLE</sequence>
<keyword evidence="2 3" id="KW-0238">DNA-binding</keyword>
<dbReference type="InterPro" id="IPR011042">
    <property type="entry name" value="6-blade_b-propeller_TolB-like"/>
</dbReference>